<proteinExistence type="predicted"/>
<dbReference type="Gene3D" id="3.40.190.150">
    <property type="entry name" value="Bordetella uptake gene, domain 1"/>
    <property type="match status" value="1"/>
</dbReference>
<name>A0A484RBD0_9ZZZZ</name>
<reference evidence="1" key="1">
    <citation type="submission" date="2019-03" db="EMBL/GenBank/DDBJ databases">
        <authorList>
            <person name="Danneels B."/>
        </authorList>
    </citation>
    <scope>NUCLEOTIDE SEQUENCE</scope>
</reference>
<dbReference type="InterPro" id="IPR042100">
    <property type="entry name" value="Bug_dom1"/>
</dbReference>
<accession>A0A484RBD0</accession>
<dbReference type="CDD" id="cd13578">
    <property type="entry name" value="PBP2_Bug27"/>
    <property type="match status" value="1"/>
</dbReference>
<dbReference type="AlphaFoldDB" id="A0A484RBD0"/>
<dbReference type="Gene3D" id="3.40.190.10">
    <property type="entry name" value="Periplasmic binding protein-like II"/>
    <property type="match status" value="1"/>
</dbReference>
<sequence length="325" mass="34283">MNKMRIALAGLLAPAALMLASPSVAQQYPDKPIRLVIPFPPGGGTDFLGRVVAKGLGSGKGWNVVPENRAGAGGTVGLASVARAQPDGYELVLAQIDNMVIAPEVYKQINYDSTKDFAPVGLVGETPLVIVTRDGSPFPTLKHVVEQGKRQPGSINYASPGAGTITHLAGELFQQVAGIKMQHVPYRGSGPAMADLLGGQVPLMFTSIPSAFSQIQSGKVRALAVTSLTRSPLLPDVPTVAESGYKDFDVRVWYGLVAPAKTPPAVLEKLSGELNQMLKAKEVVDAIAAQGAEPRPVTPAEFREIIQADIRKWRPVVQAAGVQAQ</sequence>
<evidence type="ECO:0000313" key="1">
    <source>
        <dbReference type="EMBL" id="VFR47403.1"/>
    </source>
</evidence>
<dbReference type="PANTHER" id="PTHR42928:SF5">
    <property type="entry name" value="BLR1237 PROTEIN"/>
    <property type="match status" value="1"/>
</dbReference>
<dbReference type="PANTHER" id="PTHR42928">
    <property type="entry name" value="TRICARBOXYLATE-BINDING PROTEIN"/>
    <property type="match status" value="1"/>
</dbReference>
<gene>
    <name evidence="1" type="ORF">BER1_3582</name>
</gene>
<dbReference type="Pfam" id="PF03401">
    <property type="entry name" value="TctC"/>
    <property type="match status" value="1"/>
</dbReference>
<dbReference type="EMBL" id="CAADIE010000031">
    <property type="protein sequence ID" value="VFR47403.1"/>
    <property type="molecule type" value="Genomic_DNA"/>
</dbReference>
<protein>
    <submittedName>
        <fullName evidence="1">Tricarboxylate transport protein TctC</fullName>
    </submittedName>
</protein>
<organism evidence="1">
    <name type="scientific">plant metagenome</name>
    <dbReference type="NCBI Taxonomy" id="1297885"/>
    <lineage>
        <taxon>unclassified sequences</taxon>
        <taxon>metagenomes</taxon>
        <taxon>organismal metagenomes</taxon>
    </lineage>
</organism>
<dbReference type="InterPro" id="IPR005064">
    <property type="entry name" value="BUG"/>
</dbReference>
<dbReference type="SUPFAM" id="SSF53850">
    <property type="entry name" value="Periplasmic binding protein-like II"/>
    <property type="match status" value="1"/>
</dbReference>
<dbReference type="PIRSF" id="PIRSF017082">
    <property type="entry name" value="YflP"/>
    <property type="match status" value="1"/>
</dbReference>